<accession>A0A1I5A925</accession>
<keyword evidence="2" id="KW-1185">Reference proteome</keyword>
<sequence length="377" mass="43978">MKNNILGICLFSISLFACETEKEQNIPESNEWELEIVDSIQVDYLGTFNGGEFTNGTGLLFNFKENKLLKFDEEGNILYEESYPVEGPGKVFYPTKTRITKDGKLYAASFVGWLYEFNQDLTFKREINLEFLTEAKDGGGIMRTIDEWRDFLILYYPGRDGANPYDPHFIRDHYLLEKVDPETGKSEPIIKIPPISRYSSDAFYERPWIHFSVLDDLLYLILDNEPLIHIYDLSQGDGKFLKTISISPSKFMDNGEHSEKYQYISGSKMLDGSVRQVFPTQQGIAVYYTEGINEDVFMENELFNPDNFPEYPNHQRQILKIVQPDSTLSNEISIPYKIQRILNIESLDKPFYALRHDEYLGEEQDYLTFYKLQLKRK</sequence>
<dbReference type="AlphaFoldDB" id="A0A1I5A925"/>
<evidence type="ECO:0000313" key="1">
    <source>
        <dbReference type="EMBL" id="SFN58933.1"/>
    </source>
</evidence>
<dbReference type="Proteomes" id="UP000199564">
    <property type="component" value="Unassembled WGS sequence"/>
</dbReference>
<organism evidence="1 2">
    <name type="scientific">Algoriphagus ornithinivorans</name>
    <dbReference type="NCBI Taxonomy" id="226506"/>
    <lineage>
        <taxon>Bacteria</taxon>
        <taxon>Pseudomonadati</taxon>
        <taxon>Bacteroidota</taxon>
        <taxon>Cytophagia</taxon>
        <taxon>Cytophagales</taxon>
        <taxon>Cyclobacteriaceae</taxon>
        <taxon>Algoriphagus</taxon>
    </lineage>
</organism>
<dbReference type="PROSITE" id="PS51257">
    <property type="entry name" value="PROKAR_LIPOPROTEIN"/>
    <property type="match status" value="1"/>
</dbReference>
<evidence type="ECO:0008006" key="3">
    <source>
        <dbReference type="Google" id="ProtNLM"/>
    </source>
</evidence>
<gene>
    <name evidence="1" type="ORF">SAMN04488519_10161</name>
</gene>
<dbReference type="STRING" id="226506.SAMN04488519_10161"/>
<name>A0A1I5A925_9BACT</name>
<protein>
    <recommendedName>
        <fullName evidence="3">TolB-like 6-blade propeller-like</fullName>
    </recommendedName>
</protein>
<dbReference type="RefSeq" id="WP_091648673.1">
    <property type="nucleotide sequence ID" value="NZ_FOVW01000001.1"/>
</dbReference>
<evidence type="ECO:0000313" key="2">
    <source>
        <dbReference type="Proteomes" id="UP000199564"/>
    </source>
</evidence>
<proteinExistence type="predicted"/>
<reference evidence="2" key="1">
    <citation type="submission" date="2016-10" db="EMBL/GenBank/DDBJ databases">
        <authorList>
            <person name="Varghese N."/>
            <person name="Submissions S."/>
        </authorList>
    </citation>
    <scope>NUCLEOTIDE SEQUENCE [LARGE SCALE GENOMIC DNA]</scope>
    <source>
        <strain evidence="2">DSM 15282</strain>
    </source>
</reference>
<dbReference type="EMBL" id="FOVW01000001">
    <property type="protein sequence ID" value="SFN58933.1"/>
    <property type="molecule type" value="Genomic_DNA"/>
</dbReference>